<evidence type="ECO:0000259" key="6">
    <source>
        <dbReference type="Pfam" id="PF05154"/>
    </source>
</evidence>
<dbReference type="STRING" id="926556.Echvi_1038"/>
<keyword evidence="3 5" id="KW-1133">Transmembrane helix</keyword>
<dbReference type="KEGG" id="evi:Echvi_1038"/>
<dbReference type="GO" id="GO:0016020">
    <property type="term" value="C:membrane"/>
    <property type="evidence" value="ECO:0007669"/>
    <property type="project" value="UniProtKB-SubCell"/>
</dbReference>
<keyword evidence="4 5" id="KW-0472">Membrane</keyword>
<dbReference type="PANTHER" id="PTHR21016:SF25">
    <property type="entry name" value="TM2 DOMAIN-CONTAINING PROTEIN DDB_G0277895-RELATED"/>
    <property type="match status" value="1"/>
</dbReference>
<evidence type="ECO:0000256" key="2">
    <source>
        <dbReference type="ARBA" id="ARBA00022692"/>
    </source>
</evidence>
<keyword evidence="2 5" id="KW-0812">Transmembrane</keyword>
<dbReference type="EMBL" id="CP003346">
    <property type="protein sequence ID" value="AGA77309.1"/>
    <property type="molecule type" value="Genomic_DNA"/>
</dbReference>
<evidence type="ECO:0000256" key="3">
    <source>
        <dbReference type="ARBA" id="ARBA00022989"/>
    </source>
</evidence>
<accession>L0FTS0</accession>
<evidence type="ECO:0000256" key="5">
    <source>
        <dbReference type="SAM" id="Phobius"/>
    </source>
</evidence>
<keyword evidence="8" id="KW-1185">Reference proteome</keyword>
<name>L0FTS0_ECHVK</name>
<dbReference type="InterPro" id="IPR050932">
    <property type="entry name" value="TM2D1-3-like"/>
</dbReference>
<reference evidence="8" key="1">
    <citation type="submission" date="2012-02" db="EMBL/GenBank/DDBJ databases">
        <title>The complete genome of Echinicola vietnamensis DSM 17526.</title>
        <authorList>
            <person name="Lucas S."/>
            <person name="Copeland A."/>
            <person name="Lapidus A."/>
            <person name="Glavina del Rio T."/>
            <person name="Dalin E."/>
            <person name="Tice H."/>
            <person name="Bruce D."/>
            <person name="Goodwin L."/>
            <person name="Pitluck S."/>
            <person name="Peters L."/>
            <person name="Ovchinnikova G."/>
            <person name="Teshima H."/>
            <person name="Kyrpides N."/>
            <person name="Mavromatis K."/>
            <person name="Ivanova N."/>
            <person name="Brettin T."/>
            <person name="Detter J.C."/>
            <person name="Han C."/>
            <person name="Larimer F."/>
            <person name="Land M."/>
            <person name="Hauser L."/>
            <person name="Markowitz V."/>
            <person name="Cheng J.-F."/>
            <person name="Hugenholtz P."/>
            <person name="Woyke T."/>
            <person name="Wu D."/>
            <person name="Brambilla E."/>
            <person name="Klenk H.-P."/>
            <person name="Eisen J.A."/>
        </authorList>
    </citation>
    <scope>NUCLEOTIDE SEQUENCE [LARGE SCALE GENOMIC DNA]</scope>
    <source>
        <strain evidence="8">DSM 17526 / LMG 23754 / KMM 6221</strain>
    </source>
</reference>
<dbReference type="PANTHER" id="PTHR21016">
    <property type="entry name" value="BETA-AMYLOID BINDING PROTEIN-RELATED"/>
    <property type="match status" value="1"/>
</dbReference>
<dbReference type="PATRIC" id="fig|926556.3.peg.1081"/>
<gene>
    <name evidence="7" type="ordered locus">Echvi_1038</name>
</gene>
<sequence length="123" mass="13862">MMMNSKYFEAHHLPFIRERLHLLDDPAWEGIQTLQFYDPNSVQVISLVGGQLGIDRFMVGDTGLGILKLLTCGGFAIWSIIDWFMIPGVAREKNGMKLKETLAALHRTAPTTNEIGSTDREQE</sequence>
<dbReference type="AlphaFoldDB" id="L0FTS0"/>
<evidence type="ECO:0000256" key="4">
    <source>
        <dbReference type="ARBA" id="ARBA00023136"/>
    </source>
</evidence>
<dbReference type="HOGENOM" id="CLU_081297_7_1_10"/>
<evidence type="ECO:0000313" key="7">
    <source>
        <dbReference type="EMBL" id="AGA77309.1"/>
    </source>
</evidence>
<feature type="domain" description="TM2" evidence="6">
    <location>
        <begin position="45"/>
        <end position="84"/>
    </location>
</feature>
<dbReference type="InterPro" id="IPR007829">
    <property type="entry name" value="TM2"/>
</dbReference>
<feature type="transmembrane region" description="Helical" evidence="5">
    <location>
        <begin position="66"/>
        <end position="90"/>
    </location>
</feature>
<comment type="subcellular location">
    <subcellularLocation>
        <location evidence="1">Membrane</location>
        <topology evidence="1">Multi-pass membrane protein</topology>
    </subcellularLocation>
</comment>
<dbReference type="eggNOG" id="COG2314">
    <property type="taxonomic scope" value="Bacteria"/>
</dbReference>
<dbReference type="Pfam" id="PF05154">
    <property type="entry name" value="TM2"/>
    <property type="match status" value="1"/>
</dbReference>
<protein>
    <submittedName>
        <fullName evidence="7">TM2 domain-containing protein</fullName>
    </submittedName>
</protein>
<dbReference type="Proteomes" id="UP000010796">
    <property type="component" value="Chromosome"/>
</dbReference>
<proteinExistence type="predicted"/>
<evidence type="ECO:0000313" key="8">
    <source>
        <dbReference type="Proteomes" id="UP000010796"/>
    </source>
</evidence>
<evidence type="ECO:0000256" key="1">
    <source>
        <dbReference type="ARBA" id="ARBA00004141"/>
    </source>
</evidence>
<organism evidence="7 8">
    <name type="scientific">Echinicola vietnamensis (strain DSM 17526 / LMG 23754 / KMM 6221)</name>
    <dbReference type="NCBI Taxonomy" id="926556"/>
    <lineage>
        <taxon>Bacteria</taxon>
        <taxon>Pseudomonadati</taxon>
        <taxon>Bacteroidota</taxon>
        <taxon>Cytophagia</taxon>
        <taxon>Cytophagales</taxon>
        <taxon>Cyclobacteriaceae</taxon>
        <taxon>Echinicola</taxon>
    </lineage>
</organism>